<protein>
    <submittedName>
        <fullName evidence="3">Preprotein translocase SecG subunit</fullName>
    </submittedName>
</protein>
<feature type="chain" id="PRO_5016123284" evidence="2">
    <location>
        <begin position="28"/>
        <end position="71"/>
    </location>
</feature>
<keyword evidence="3" id="KW-0150">Chloroplast</keyword>
<organism evidence="3">
    <name type="scientific">Astrosyne radiata</name>
    <dbReference type="NCBI Taxonomy" id="1158023"/>
    <lineage>
        <taxon>Eukaryota</taxon>
        <taxon>Sar</taxon>
        <taxon>Stramenopiles</taxon>
        <taxon>Ochrophyta</taxon>
        <taxon>Bacillariophyta</taxon>
        <taxon>Fragilariophyceae</taxon>
        <taxon>Fragilariophycidae</taxon>
        <taxon>Cyclophorales</taxon>
        <taxon>Cyclophoraceae</taxon>
        <taxon>Astrosyne</taxon>
    </lineage>
</organism>
<keyword evidence="3" id="KW-0934">Plastid</keyword>
<keyword evidence="1" id="KW-1133">Transmembrane helix</keyword>
<feature type="transmembrane region" description="Helical" evidence="1">
    <location>
        <begin position="51"/>
        <end position="70"/>
    </location>
</feature>
<feature type="signal peptide" evidence="2">
    <location>
        <begin position="1"/>
        <end position="27"/>
    </location>
</feature>
<reference evidence="3" key="1">
    <citation type="journal article" date="2018" name="Adv. Bot. Res.">
        <title>Evolution of the Plastid Genomes in Diatoms.</title>
        <authorList>
            <person name="Yu M."/>
            <person name="Ashworth M.P."/>
            <person name="Hajrah N.H."/>
            <person name="Khiyami M.A."/>
            <person name="Sabir M.J."/>
            <person name="Alhebshi A.M."/>
            <person name="Al-Malki A.L."/>
            <person name="Sabir J.S.M."/>
            <person name="Theriot E.C."/>
            <person name="Jansen R.K."/>
        </authorList>
    </citation>
    <scope>NUCLEOTIDE SEQUENCE</scope>
</reference>
<dbReference type="EMBL" id="MG755807">
    <property type="protein sequence ID" value="AWT40291.1"/>
    <property type="molecule type" value="Genomic_DNA"/>
</dbReference>
<evidence type="ECO:0000256" key="1">
    <source>
        <dbReference type="SAM" id="Phobius"/>
    </source>
</evidence>
<keyword evidence="1" id="KW-0812">Transmembrane</keyword>
<keyword evidence="1" id="KW-0472">Membrane</keyword>
<dbReference type="GeneID" id="36960209"/>
<proteinExistence type="predicted"/>
<geneLocation type="chloroplast" evidence="3"/>
<accession>A0A2U9NT36</accession>
<keyword evidence="2" id="KW-0732">Signal</keyword>
<sequence length="71" mass="8199">MLQRFWFFDSLFLIFVIFLRMPQETVGLSSFANKSDLLGSPNESQVILNYITSIAVLIYYLLAITFNLNLS</sequence>
<name>A0A2U9NT36_9STRA</name>
<gene>
    <name evidence="3" type="primary">secG</name>
</gene>
<dbReference type="RefSeq" id="YP_009497578.1">
    <property type="nucleotide sequence ID" value="NC_038008.1"/>
</dbReference>
<evidence type="ECO:0000256" key="2">
    <source>
        <dbReference type="SAM" id="SignalP"/>
    </source>
</evidence>
<evidence type="ECO:0000313" key="3">
    <source>
        <dbReference type="EMBL" id="AWT40291.1"/>
    </source>
</evidence>
<dbReference type="AlphaFoldDB" id="A0A2U9NT36"/>